<evidence type="ECO:0000313" key="5">
    <source>
        <dbReference type="WBParaSite" id="Csp11.Scaffold626.g6510.t1"/>
    </source>
</evidence>
<organism evidence="4 5">
    <name type="scientific">Caenorhabditis tropicalis</name>
    <dbReference type="NCBI Taxonomy" id="1561998"/>
    <lineage>
        <taxon>Eukaryota</taxon>
        <taxon>Metazoa</taxon>
        <taxon>Ecdysozoa</taxon>
        <taxon>Nematoda</taxon>
        <taxon>Chromadorea</taxon>
        <taxon>Rhabditida</taxon>
        <taxon>Rhabditina</taxon>
        <taxon>Rhabditomorpha</taxon>
        <taxon>Rhabditoidea</taxon>
        <taxon>Rhabditidae</taxon>
        <taxon>Peloderinae</taxon>
        <taxon>Caenorhabditis</taxon>
    </lineage>
</organism>
<dbReference type="eggNOG" id="ENOG502SBDV">
    <property type="taxonomic scope" value="Eukaryota"/>
</dbReference>
<sequence>MRAVSFVILASFALRVSANISCFQCDSNEHPTCDVNDDGSLEAFKKTCPTLSEGPFKGNAAIGCRKISQNVEGVSSIVRECAYSGENVDGLKKTGNHGIQLYYYQCENEQSGEPCNSIGTIFSPISILTLIAIYLLQ</sequence>
<dbReference type="PANTHER" id="PTHR33562:SF2">
    <property type="entry name" value="PROTEIN QUIVER"/>
    <property type="match status" value="1"/>
</dbReference>
<dbReference type="InterPro" id="IPR031424">
    <property type="entry name" value="QVR-like"/>
</dbReference>
<evidence type="ECO:0000256" key="1">
    <source>
        <dbReference type="ARBA" id="ARBA00022729"/>
    </source>
</evidence>
<dbReference type="AlphaFoldDB" id="A0A1I7TJE2"/>
<dbReference type="InterPro" id="IPR050975">
    <property type="entry name" value="Sleep_regulator"/>
</dbReference>
<proteinExistence type="predicted"/>
<evidence type="ECO:0000256" key="2">
    <source>
        <dbReference type="ARBA" id="ARBA00023180"/>
    </source>
</evidence>
<dbReference type="Pfam" id="PF17064">
    <property type="entry name" value="QVR"/>
    <property type="match status" value="1"/>
</dbReference>
<feature type="signal peptide" evidence="3">
    <location>
        <begin position="1"/>
        <end position="18"/>
    </location>
</feature>
<name>A0A1I7TJE2_9PELO</name>
<protein>
    <submittedName>
        <fullName evidence="5">Protein sleepless</fullName>
    </submittedName>
</protein>
<dbReference type="WBParaSite" id="Csp11.Scaffold626.g6510.t1">
    <property type="protein sequence ID" value="Csp11.Scaffold626.g6510.t1"/>
    <property type="gene ID" value="Csp11.Scaffold626.g6510"/>
</dbReference>
<dbReference type="PANTHER" id="PTHR33562">
    <property type="entry name" value="ATILLA, ISOFORM B-RELATED-RELATED"/>
    <property type="match status" value="1"/>
</dbReference>
<evidence type="ECO:0000256" key="3">
    <source>
        <dbReference type="SAM" id="SignalP"/>
    </source>
</evidence>
<keyword evidence="1 3" id="KW-0732">Signal</keyword>
<feature type="chain" id="PRO_5009307612" evidence="3">
    <location>
        <begin position="19"/>
        <end position="137"/>
    </location>
</feature>
<evidence type="ECO:0000313" key="4">
    <source>
        <dbReference type="Proteomes" id="UP000095282"/>
    </source>
</evidence>
<keyword evidence="4" id="KW-1185">Reference proteome</keyword>
<dbReference type="GO" id="GO:0032222">
    <property type="term" value="P:regulation of synaptic transmission, cholinergic"/>
    <property type="evidence" value="ECO:0007669"/>
    <property type="project" value="InterPro"/>
</dbReference>
<keyword evidence="2" id="KW-0325">Glycoprotein</keyword>
<accession>A0A1I7TJE2</accession>
<dbReference type="GO" id="GO:0030431">
    <property type="term" value="P:sleep"/>
    <property type="evidence" value="ECO:0007669"/>
    <property type="project" value="InterPro"/>
</dbReference>
<reference evidence="5" key="1">
    <citation type="submission" date="2016-11" db="UniProtKB">
        <authorList>
            <consortium name="WormBaseParasite"/>
        </authorList>
    </citation>
    <scope>IDENTIFICATION</scope>
</reference>
<dbReference type="Proteomes" id="UP000095282">
    <property type="component" value="Unplaced"/>
</dbReference>